<name>A0A815BLA5_9BILA</name>
<dbReference type="InterPro" id="IPR014752">
    <property type="entry name" value="Arrestin-like_C"/>
</dbReference>
<dbReference type="Gene3D" id="2.60.40.640">
    <property type="match status" value="1"/>
</dbReference>
<dbReference type="PANTHER" id="PTHR11188">
    <property type="entry name" value="ARRESTIN DOMAIN CONTAINING PROTEIN"/>
    <property type="match status" value="1"/>
</dbReference>
<dbReference type="InterPro" id="IPR011021">
    <property type="entry name" value="Arrestin-like_N"/>
</dbReference>
<protein>
    <recommendedName>
        <fullName evidence="2">Arrestin-like N-terminal domain-containing protein</fullName>
    </recommendedName>
</protein>
<dbReference type="PANTHER" id="PTHR11188:SF17">
    <property type="entry name" value="FI21816P1"/>
    <property type="match status" value="1"/>
</dbReference>
<dbReference type="GO" id="GO:0005737">
    <property type="term" value="C:cytoplasm"/>
    <property type="evidence" value="ECO:0007669"/>
    <property type="project" value="TreeGrafter"/>
</dbReference>
<dbReference type="AlphaFoldDB" id="A0A815BLA5"/>
<dbReference type="SUPFAM" id="SSF81296">
    <property type="entry name" value="E set domains"/>
    <property type="match status" value="1"/>
</dbReference>
<dbReference type="GO" id="GO:0015031">
    <property type="term" value="P:protein transport"/>
    <property type="evidence" value="ECO:0007669"/>
    <property type="project" value="TreeGrafter"/>
</dbReference>
<dbReference type="InterPro" id="IPR014756">
    <property type="entry name" value="Ig_E-set"/>
</dbReference>
<sequence>MGSGLSALAANISIQFGKNNSTVYQTGELVSGTAKFFNDAQIELKLKNIIVELVGELVYTTTRGSNFSKSTDIHVVPFFTERQIVRSVKTKDDFVLESGIHSWPFALRVLDCLPSTLEQTRYHGPFIRYVVRVQLIRSEWYQKNIQKASFIIVQGHSSPIPIMKSEYEDKNRKDVHMHARLQKNTVIAGEKLSSPVVYECFIMLPSDAESNPEQNDVAFKENSENL</sequence>
<dbReference type="EMBL" id="CAJNOL010003200">
    <property type="protein sequence ID" value="CAF1551493.1"/>
    <property type="molecule type" value="Genomic_DNA"/>
</dbReference>
<feature type="domain" description="Arrestin-like N-terminal" evidence="2">
    <location>
        <begin position="13"/>
        <end position="152"/>
    </location>
</feature>
<dbReference type="Proteomes" id="UP000663854">
    <property type="component" value="Unassembled WGS sequence"/>
</dbReference>
<evidence type="ECO:0000256" key="1">
    <source>
        <dbReference type="ARBA" id="ARBA00005298"/>
    </source>
</evidence>
<keyword evidence="6" id="KW-1185">Reference proteome</keyword>
<organism evidence="3 5">
    <name type="scientific">Rotaria sordida</name>
    <dbReference type="NCBI Taxonomy" id="392033"/>
    <lineage>
        <taxon>Eukaryota</taxon>
        <taxon>Metazoa</taxon>
        <taxon>Spiralia</taxon>
        <taxon>Gnathifera</taxon>
        <taxon>Rotifera</taxon>
        <taxon>Eurotatoria</taxon>
        <taxon>Bdelloidea</taxon>
        <taxon>Philodinida</taxon>
        <taxon>Philodinidae</taxon>
        <taxon>Rotaria</taxon>
    </lineage>
</organism>
<evidence type="ECO:0000313" key="4">
    <source>
        <dbReference type="EMBL" id="CAF1551493.1"/>
    </source>
</evidence>
<comment type="caution">
    <text evidence="3">The sequence shown here is derived from an EMBL/GenBank/DDBJ whole genome shotgun (WGS) entry which is preliminary data.</text>
</comment>
<dbReference type="EMBL" id="CAJNOH010002092">
    <property type="protein sequence ID" value="CAF1271887.1"/>
    <property type="molecule type" value="Genomic_DNA"/>
</dbReference>
<proteinExistence type="inferred from homology"/>
<comment type="similarity">
    <text evidence="1">Belongs to the arrestin family.</text>
</comment>
<dbReference type="Pfam" id="PF00339">
    <property type="entry name" value="Arrestin_N"/>
    <property type="match status" value="1"/>
</dbReference>
<gene>
    <name evidence="4" type="ORF">JXQ802_LOCUS43673</name>
    <name evidence="3" type="ORF">PYM288_LOCUS28424</name>
</gene>
<dbReference type="InterPro" id="IPR050357">
    <property type="entry name" value="Arrestin_domain-protein"/>
</dbReference>
<dbReference type="Proteomes" id="UP000663870">
    <property type="component" value="Unassembled WGS sequence"/>
</dbReference>
<accession>A0A815BLA5</accession>
<evidence type="ECO:0000313" key="6">
    <source>
        <dbReference type="Proteomes" id="UP000663870"/>
    </source>
</evidence>
<evidence type="ECO:0000313" key="5">
    <source>
        <dbReference type="Proteomes" id="UP000663854"/>
    </source>
</evidence>
<evidence type="ECO:0000313" key="3">
    <source>
        <dbReference type="EMBL" id="CAF1271887.1"/>
    </source>
</evidence>
<evidence type="ECO:0000259" key="2">
    <source>
        <dbReference type="Pfam" id="PF00339"/>
    </source>
</evidence>
<reference evidence="3" key="1">
    <citation type="submission" date="2021-02" db="EMBL/GenBank/DDBJ databases">
        <authorList>
            <person name="Nowell W R."/>
        </authorList>
    </citation>
    <scope>NUCLEOTIDE SEQUENCE</scope>
</reference>